<dbReference type="SUPFAM" id="SSF75304">
    <property type="entry name" value="Amidase signature (AS) enzymes"/>
    <property type="match status" value="1"/>
</dbReference>
<sequence>MPWQSFTPGFSPELFAEVSTLIEPTPSSMPTVIGAAALVRKGCMTPIRLTELCLSIIKAHNPTLNAFGDVYAEAAIEQAWTMTAELQRGKPRGPLHGIPFGIKDLFSTAGLRTTRGSLTALDAVPAQDAPIIRRLKSAGAIILGKTATTEFGWTGASTSRVFG</sequence>
<dbReference type="PANTHER" id="PTHR11895:SF7">
    <property type="entry name" value="GLUTAMYL-TRNA(GLN) AMIDOTRANSFERASE SUBUNIT A, MITOCHONDRIAL"/>
    <property type="match status" value="1"/>
</dbReference>
<evidence type="ECO:0000313" key="3">
    <source>
        <dbReference type="EMBL" id="EPN50913.1"/>
    </source>
</evidence>
<dbReference type="InterPro" id="IPR023631">
    <property type="entry name" value="Amidase_dom"/>
</dbReference>
<dbReference type="GO" id="GO:0003824">
    <property type="term" value="F:catalytic activity"/>
    <property type="evidence" value="ECO:0007669"/>
    <property type="project" value="InterPro"/>
</dbReference>
<organism evidence="3 4">
    <name type="scientific">Pseudomonas syringae pv. actinidiae ICMP 18807</name>
    <dbReference type="NCBI Taxonomy" id="1194404"/>
    <lineage>
        <taxon>Bacteria</taxon>
        <taxon>Pseudomonadati</taxon>
        <taxon>Pseudomonadota</taxon>
        <taxon>Gammaproteobacteria</taxon>
        <taxon>Pseudomonadales</taxon>
        <taxon>Pseudomonadaceae</taxon>
        <taxon>Pseudomonas</taxon>
        <taxon>Pseudomonas syringae</taxon>
    </lineage>
</organism>
<feature type="domain" description="Amidase" evidence="2">
    <location>
        <begin position="49"/>
        <end position="163"/>
    </location>
</feature>
<name>S6U9R2_PSESF</name>
<evidence type="ECO:0000313" key="4">
    <source>
        <dbReference type="Proteomes" id="UP000015729"/>
    </source>
</evidence>
<dbReference type="Pfam" id="PF01425">
    <property type="entry name" value="Amidase"/>
    <property type="match status" value="1"/>
</dbReference>
<dbReference type="PANTHER" id="PTHR11895">
    <property type="entry name" value="TRANSAMIDASE"/>
    <property type="match status" value="1"/>
</dbReference>
<comment type="caution">
    <text evidence="3">The sequence shown here is derived from an EMBL/GenBank/DDBJ whole genome shotgun (WGS) entry which is preliminary data.</text>
</comment>
<feature type="non-terminal residue" evidence="3">
    <location>
        <position position="163"/>
    </location>
</feature>
<dbReference type="InterPro" id="IPR036928">
    <property type="entry name" value="AS_sf"/>
</dbReference>
<dbReference type="Proteomes" id="UP000015729">
    <property type="component" value="Unassembled WGS sequence"/>
</dbReference>
<protein>
    <submittedName>
        <fullName evidence="3">Amidase family protein</fullName>
    </submittedName>
</protein>
<comment type="similarity">
    <text evidence="1">Belongs to the amidase family.</text>
</comment>
<evidence type="ECO:0000256" key="1">
    <source>
        <dbReference type="ARBA" id="ARBA00009199"/>
    </source>
</evidence>
<gene>
    <name evidence="3" type="ORF">A244_18428</name>
</gene>
<dbReference type="AlphaFoldDB" id="S6U9R2"/>
<accession>S6U9R2</accession>
<evidence type="ECO:0000259" key="2">
    <source>
        <dbReference type="Pfam" id="PF01425"/>
    </source>
</evidence>
<dbReference type="Gene3D" id="3.90.1300.10">
    <property type="entry name" value="Amidase signature (AS) domain"/>
    <property type="match status" value="1"/>
</dbReference>
<dbReference type="InterPro" id="IPR000120">
    <property type="entry name" value="Amidase"/>
</dbReference>
<reference evidence="3 4" key="1">
    <citation type="journal article" date="2013" name="PLoS Pathog.">
        <title>Genomic analysis of the Kiwifruit pathogen Pseudomonas syringae pv. actinidiae provides insight into the origins of an emergent plant disease.</title>
        <authorList>
            <person name="McCann H.C."/>
            <person name="Rikkerink E.H."/>
            <person name="Bertels F."/>
            <person name="Fiers M."/>
            <person name="Lu A."/>
            <person name="Rees-George J."/>
            <person name="Andersen M.T."/>
            <person name="Gleave A.P."/>
            <person name="Haubold B."/>
            <person name="Wohlers M.W."/>
            <person name="Guttman D.S."/>
            <person name="Wang P.W."/>
            <person name="Straub C."/>
            <person name="Vanneste J.L."/>
            <person name="Rainey P.B."/>
            <person name="Templeton M.D."/>
        </authorList>
    </citation>
    <scope>NUCLEOTIDE SEQUENCE [LARGE SCALE GENOMIC DNA]</scope>
    <source>
        <strain evidence="3 4">ICMP 18807</strain>
    </source>
</reference>
<proteinExistence type="inferred from homology"/>
<dbReference type="EMBL" id="AOKG01001260">
    <property type="protein sequence ID" value="EPN50913.1"/>
    <property type="molecule type" value="Genomic_DNA"/>
</dbReference>